<gene>
    <name evidence="4" type="ORF">P8C59_000196</name>
</gene>
<evidence type="ECO:0000256" key="1">
    <source>
        <dbReference type="ARBA" id="ARBA00022884"/>
    </source>
</evidence>
<feature type="compositionally biased region" description="Basic residues" evidence="2">
    <location>
        <begin position="312"/>
        <end position="322"/>
    </location>
</feature>
<reference evidence="4" key="1">
    <citation type="journal article" date="2023" name="Mol. Plant Microbe Interact.">
        <title>Elucidating the Obligate Nature and Biological Capacity of an Invasive Fungal Corn Pathogen.</title>
        <authorList>
            <person name="MacCready J.S."/>
            <person name="Roggenkamp E.M."/>
            <person name="Gdanetz K."/>
            <person name="Chilvers M.I."/>
        </authorList>
    </citation>
    <scope>NUCLEOTIDE SEQUENCE</scope>
    <source>
        <strain evidence="4">PM02</strain>
    </source>
</reference>
<dbReference type="InterPro" id="IPR025724">
    <property type="entry name" value="GAG-pre-integrase_dom"/>
</dbReference>
<feature type="compositionally biased region" description="Low complexity" evidence="2">
    <location>
        <begin position="298"/>
        <end position="311"/>
    </location>
</feature>
<feature type="compositionally biased region" description="Basic and acidic residues" evidence="2">
    <location>
        <begin position="34"/>
        <end position="43"/>
    </location>
</feature>
<dbReference type="Gene3D" id="3.30.420.10">
    <property type="entry name" value="Ribonuclease H-like superfamily/Ribonuclease H"/>
    <property type="match status" value="1"/>
</dbReference>
<comment type="caution">
    <text evidence="4">The sequence shown here is derived from an EMBL/GenBank/DDBJ whole genome shotgun (WGS) entry which is preliminary data.</text>
</comment>
<proteinExistence type="predicted"/>
<accession>A0AAD9HX51</accession>
<dbReference type="GO" id="GO:0015074">
    <property type="term" value="P:DNA integration"/>
    <property type="evidence" value="ECO:0007669"/>
    <property type="project" value="InterPro"/>
</dbReference>
<dbReference type="Pfam" id="PF13976">
    <property type="entry name" value="gag_pre-integrs"/>
    <property type="match status" value="1"/>
</dbReference>
<keyword evidence="1" id="KW-0694">RNA-binding</keyword>
<name>A0AAD9HX51_9PEZI</name>
<dbReference type="PROSITE" id="PS50994">
    <property type="entry name" value="INTEGRASE"/>
    <property type="match status" value="1"/>
</dbReference>
<evidence type="ECO:0000259" key="3">
    <source>
        <dbReference type="PROSITE" id="PS50994"/>
    </source>
</evidence>
<dbReference type="Proteomes" id="UP001217918">
    <property type="component" value="Unassembled WGS sequence"/>
</dbReference>
<sequence length="905" mass="100728">MADQSKGKGIAPKRASNPADSGQSSRPLPPIRTLSEDKEDSKDYSEVIEVLKQHIKSHERVIASQSSDMKILLLSLNTLKASVEDSVSAIKNISSTLASLTNSSNAATTGKTSYIPRFDPFSGTMDLDSPLRPPRKEPYLRPAINSATSNLDPPIDTGSKEGFKDTITSSIVKELSKKAYPIQDDKSKKEDVYDEFHALTLSTYKKGLSAFNAKFNGYLTKLTMAKKDIDPSLIRNQYFKALESKFPSWVLRQKSSIRQARMLGLTAPSLNIEYLMADILEESRNPATEAYRAADIANSSNSTPNSNSNPSKKGKNKKKGKKKAIYNIKGQSYSAKNAEQASFILGSYNLAIEEEEEESDSSSNSSSSSDSNTQLAQLLALKGYKKRKDFKGKGLKTSSNKAKYHISNSKERFTTFMPNKGQLRPINTGNGPISPASIGSITLEVLSRKAPPTFTKLVLDNVLYLPNININIVSRVRHYNSGGYLRKETLYGGNRRCIAVLDFEKSGFFLDVKGSSKPILHVNFAFPLGLSSYTTESIELQRNKIVVEIPSNSIRKDDYRPIIEDAIVSEAIEPNTRYKLRKSLAKGTTLEVIEGNKVEKAISSPTLKEPNIGQRDYYNLLNLAKLWHVRLGHIGLRLLKKTSSITRGLPNFDKIKEANFHCSSCDRGNAVRRVNKALIPDLPRVLDSMEGDTIKIRPRPYNRNPIFLLLVNRKSRYRWVFNLPNKSGPIVANALKGFFRGLRNGFSRYPTKFHFNGGTEITDLLPTWLAKKDIKFSTSAPYIHEQNSLVERSVRVILDLLKTSTVKFIEDNIVLSQPTDNTALEGELVDLDLDLEGAVSLDPSDLNTKKPIRIETGPSKLEPYKSSSNSKLDEPLPDKPINPVIVESTRPTISIRKPKLLEAFP</sequence>
<feature type="region of interest" description="Disordered" evidence="2">
    <location>
        <begin position="846"/>
        <end position="884"/>
    </location>
</feature>
<protein>
    <recommendedName>
        <fullName evidence="3">Integrase catalytic domain-containing protein</fullName>
    </recommendedName>
</protein>
<feature type="region of interest" description="Disordered" evidence="2">
    <location>
        <begin position="1"/>
        <end position="43"/>
    </location>
</feature>
<feature type="region of interest" description="Disordered" evidence="2">
    <location>
        <begin position="295"/>
        <end position="322"/>
    </location>
</feature>
<dbReference type="AlphaFoldDB" id="A0AAD9HX51"/>
<evidence type="ECO:0000313" key="4">
    <source>
        <dbReference type="EMBL" id="KAK2066367.1"/>
    </source>
</evidence>
<organism evidence="4 5">
    <name type="scientific">Phyllachora maydis</name>
    <dbReference type="NCBI Taxonomy" id="1825666"/>
    <lineage>
        <taxon>Eukaryota</taxon>
        <taxon>Fungi</taxon>
        <taxon>Dikarya</taxon>
        <taxon>Ascomycota</taxon>
        <taxon>Pezizomycotina</taxon>
        <taxon>Sordariomycetes</taxon>
        <taxon>Sordariomycetidae</taxon>
        <taxon>Phyllachorales</taxon>
        <taxon>Phyllachoraceae</taxon>
        <taxon>Phyllachora</taxon>
    </lineage>
</organism>
<dbReference type="InterPro" id="IPR001584">
    <property type="entry name" value="Integrase_cat-core"/>
</dbReference>
<feature type="domain" description="Integrase catalytic" evidence="3">
    <location>
        <begin position="679"/>
        <end position="868"/>
    </location>
</feature>
<dbReference type="InterPro" id="IPR036397">
    <property type="entry name" value="RNaseH_sf"/>
</dbReference>
<dbReference type="SUPFAM" id="SSF53098">
    <property type="entry name" value="Ribonuclease H-like"/>
    <property type="match status" value="1"/>
</dbReference>
<dbReference type="EMBL" id="JAQQPM010000001">
    <property type="protein sequence ID" value="KAK2066367.1"/>
    <property type="molecule type" value="Genomic_DNA"/>
</dbReference>
<dbReference type="GO" id="GO:0005634">
    <property type="term" value="C:nucleus"/>
    <property type="evidence" value="ECO:0007669"/>
    <property type="project" value="UniProtKB-ARBA"/>
</dbReference>
<dbReference type="GO" id="GO:0003723">
    <property type="term" value="F:RNA binding"/>
    <property type="evidence" value="ECO:0007669"/>
    <property type="project" value="UniProtKB-KW"/>
</dbReference>
<keyword evidence="5" id="KW-1185">Reference proteome</keyword>
<evidence type="ECO:0000313" key="5">
    <source>
        <dbReference type="Proteomes" id="UP001217918"/>
    </source>
</evidence>
<dbReference type="InterPro" id="IPR012337">
    <property type="entry name" value="RNaseH-like_sf"/>
</dbReference>
<evidence type="ECO:0000256" key="2">
    <source>
        <dbReference type="SAM" id="MobiDB-lite"/>
    </source>
</evidence>